<evidence type="ECO:0000313" key="7">
    <source>
        <dbReference type="EMBL" id="KJH73545.1"/>
    </source>
</evidence>
<dbReference type="GO" id="GO:0019627">
    <property type="term" value="P:urea metabolic process"/>
    <property type="evidence" value="ECO:0007669"/>
    <property type="project" value="InterPro"/>
</dbReference>
<gene>
    <name evidence="5" type="primary">ureE</name>
    <name evidence="7" type="ORF">UH38_01925</name>
</gene>
<dbReference type="PIRSF" id="PIRSF036402">
    <property type="entry name" value="Ureas_acces_UreE"/>
    <property type="match status" value="1"/>
</dbReference>
<dbReference type="Pfam" id="PF05194">
    <property type="entry name" value="UreE_C"/>
    <property type="match status" value="1"/>
</dbReference>
<reference evidence="7 8" key="1">
    <citation type="submission" date="2015-02" db="EMBL/GenBank/DDBJ databases">
        <title>Draft genome of a novel marine cyanobacterium (Chroococcales) isolated from South Atlantic Ocean.</title>
        <authorList>
            <person name="Rigonato J."/>
            <person name="Alvarenga D.O."/>
            <person name="Branco L.H."/>
            <person name="Varani A.M."/>
            <person name="Brandini F.P."/>
            <person name="Fiore M.F."/>
        </authorList>
    </citation>
    <scope>NUCLEOTIDE SEQUENCE [LARGE SCALE GENOMIC DNA]</scope>
    <source>
        <strain evidence="7 8">CENA595</strain>
    </source>
</reference>
<dbReference type="EMBL" id="JYON01000001">
    <property type="protein sequence ID" value="KJH73545.1"/>
    <property type="molecule type" value="Genomic_DNA"/>
</dbReference>
<dbReference type="Pfam" id="PF02814">
    <property type="entry name" value="UreE_N"/>
    <property type="match status" value="1"/>
</dbReference>
<organism evidence="7 8">
    <name type="scientific">Aliterella atlantica CENA595</name>
    <dbReference type="NCBI Taxonomy" id="1618023"/>
    <lineage>
        <taxon>Bacteria</taxon>
        <taxon>Bacillati</taxon>
        <taxon>Cyanobacteriota</taxon>
        <taxon>Cyanophyceae</taxon>
        <taxon>Chroococcidiopsidales</taxon>
        <taxon>Aliterellaceae</taxon>
        <taxon>Aliterella</taxon>
    </lineage>
</organism>
<dbReference type="GO" id="GO:0065003">
    <property type="term" value="P:protein-containing complex assembly"/>
    <property type="evidence" value="ECO:0007669"/>
    <property type="project" value="InterPro"/>
</dbReference>
<name>A0A0D8ZXP9_9CYAN</name>
<evidence type="ECO:0000256" key="3">
    <source>
        <dbReference type="ARBA" id="ARBA00022596"/>
    </source>
</evidence>
<comment type="similarity">
    <text evidence="5">Belongs to the UreE family.</text>
</comment>
<dbReference type="SUPFAM" id="SSF69737">
    <property type="entry name" value="Urease metallochaperone UreE, C-terminal domain"/>
    <property type="match status" value="1"/>
</dbReference>
<dbReference type="InterPro" id="IPR004029">
    <property type="entry name" value="UreE_N"/>
</dbReference>
<dbReference type="OrthoDB" id="5421304at2"/>
<dbReference type="RefSeq" id="WP_045052895.1">
    <property type="nucleotide sequence ID" value="NZ_CAWMDP010000017.1"/>
</dbReference>
<dbReference type="STRING" id="1618023.UH38_01925"/>
<dbReference type="GO" id="GO:0016151">
    <property type="term" value="F:nickel cation binding"/>
    <property type="evidence" value="ECO:0007669"/>
    <property type="project" value="UniProtKB-UniRule"/>
</dbReference>
<dbReference type="NCBIfam" id="NF009751">
    <property type="entry name" value="PRK13261.1-1"/>
    <property type="match status" value="1"/>
</dbReference>
<sequence>MLTLTQRLPANPAVEVSYTLALTATERDRSRHRFETIEGQVVFLRLSRGTVLQDGDLLKSDDATEAIVRVLAKPEPVIVVKAATPIKLLQAAYHLGNRHVPVEIGSDYLCLSPDPVLEKMLANLGVEVVEAVLPFQPQPGAYSHEH</sequence>
<dbReference type="InterPro" id="IPR007864">
    <property type="entry name" value="UreE_C_dom"/>
</dbReference>
<dbReference type="CDD" id="cd00571">
    <property type="entry name" value="UreE"/>
    <property type="match status" value="1"/>
</dbReference>
<dbReference type="SMART" id="SM00988">
    <property type="entry name" value="UreE_N"/>
    <property type="match status" value="1"/>
</dbReference>
<dbReference type="Proteomes" id="UP000032452">
    <property type="component" value="Unassembled WGS sequence"/>
</dbReference>
<comment type="function">
    <text evidence="5">Involved in urease metallocenter assembly. Binds nickel. Probably functions as a nickel donor during metallocenter assembly.</text>
</comment>
<evidence type="ECO:0000313" key="8">
    <source>
        <dbReference type="Proteomes" id="UP000032452"/>
    </source>
</evidence>
<keyword evidence="4 5" id="KW-0143">Chaperone</keyword>
<dbReference type="GO" id="GO:0006457">
    <property type="term" value="P:protein folding"/>
    <property type="evidence" value="ECO:0007669"/>
    <property type="project" value="InterPro"/>
</dbReference>
<dbReference type="InterPro" id="IPR036118">
    <property type="entry name" value="UreE_N_sf"/>
</dbReference>
<feature type="domain" description="UreE urease accessory N-terminal" evidence="6">
    <location>
        <begin position="1"/>
        <end position="67"/>
    </location>
</feature>
<dbReference type="Gene3D" id="3.30.70.790">
    <property type="entry name" value="UreE, C-terminal domain"/>
    <property type="match status" value="1"/>
</dbReference>
<evidence type="ECO:0000256" key="2">
    <source>
        <dbReference type="ARBA" id="ARBA00022490"/>
    </source>
</evidence>
<dbReference type="SUPFAM" id="SSF69287">
    <property type="entry name" value="Urease metallochaperone UreE, N-terminal domain"/>
    <property type="match status" value="1"/>
</dbReference>
<dbReference type="PATRIC" id="fig|1618023.3.peg.1632"/>
<evidence type="ECO:0000256" key="4">
    <source>
        <dbReference type="ARBA" id="ARBA00023186"/>
    </source>
</evidence>
<dbReference type="InterPro" id="IPR012406">
    <property type="entry name" value="UreE"/>
</dbReference>
<dbReference type="GO" id="GO:0005737">
    <property type="term" value="C:cytoplasm"/>
    <property type="evidence" value="ECO:0007669"/>
    <property type="project" value="UniProtKB-SubCell"/>
</dbReference>
<evidence type="ECO:0000256" key="1">
    <source>
        <dbReference type="ARBA" id="ARBA00004496"/>
    </source>
</evidence>
<comment type="caution">
    <text evidence="7">The sequence shown here is derived from an EMBL/GenBank/DDBJ whole genome shotgun (WGS) entry which is preliminary data.</text>
</comment>
<dbReference type="AlphaFoldDB" id="A0A0D8ZXP9"/>
<keyword evidence="8" id="KW-1185">Reference proteome</keyword>
<dbReference type="GO" id="GO:0051082">
    <property type="term" value="F:unfolded protein binding"/>
    <property type="evidence" value="ECO:0007669"/>
    <property type="project" value="UniProtKB-UniRule"/>
</dbReference>
<keyword evidence="3 5" id="KW-0533">Nickel</keyword>
<proteinExistence type="inferred from homology"/>
<comment type="subcellular location">
    <subcellularLocation>
        <location evidence="1 5">Cytoplasm</location>
    </subcellularLocation>
</comment>
<evidence type="ECO:0000256" key="5">
    <source>
        <dbReference type="HAMAP-Rule" id="MF_00822"/>
    </source>
</evidence>
<dbReference type="Gene3D" id="2.60.260.20">
    <property type="entry name" value="Urease metallochaperone UreE, N-terminal domain"/>
    <property type="match status" value="1"/>
</dbReference>
<evidence type="ECO:0000259" key="6">
    <source>
        <dbReference type="SMART" id="SM00988"/>
    </source>
</evidence>
<protein>
    <recommendedName>
        <fullName evidence="5">Urease accessory protein UreE</fullName>
    </recommendedName>
</protein>
<accession>A0A0D8ZXP9</accession>
<dbReference type="HAMAP" id="MF_00822">
    <property type="entry name" value="UreE"/>
    <property type="match status" value="1"/>
</dbReference>
<keyword evidence="2 5" id="KW-0963">Cytoplasm</keyword>